<evidence type="ECO:0000313" key="3">
    <source>
        <dbReference type="Proteomes" id="UP001165121"/>
    </source>
</evidence>
<organism evidence="2 3">
    <name type="scientific">Phytophthora fragariaefolia</name>
    <dbReference type="NCBI Taxonomy" id="1490495"/>
    <lineage>
        <taxon>Eukaryota</taxon>
        <taxon>Sar</taxon>
        <taxon>Stramenopiles</taxon>
        <taxon>Oomycota</taxon>
        <taxon>Peronosporomycetes</taxon>
        <taxon>Peronosporales</taxon>
        <taxon>Peronosporaceae</taxon>
        <taxon>Phytophthora</taxon>
    </lineage>
</organism>
<feature type="region of interest" description="Disordered" evidence="1">
    <location>
        <begin position="118"/>
        <end position="142"/>
    </location>
</feature>
<evidence type="ECO:0000256" key="1">
    <source>
        <dbReference type="SAM" id="MobiDB-lite"/>
    </source>
</evidence>
<comment type="caution">
    <text evidence="2">The sequence shown here is derived from an EMBL/GenBank/DDBJ whole genome shotgun (WGS) entry which is preliminary data.</text>
</comment>
<dbReference type="Proteomes" id="UP001165121">
    <property type="component" value="Unassembled WGS sequence"/>
</dbReference>
<keyword evidence="3" id="KW-1185">Reference proteome</keyword>
<name>A0A9W7D0P2_9STRA</name>
<dbReference type="AlphaFoldDB" id="A0A9W7D0P2"/>
<evidence type="ECO:0000313" key="2">
    <source>
        <dbReference type="EMBL" id="GMF52473.1"/>
    </source>
</evidence>
<protein>
    <submittedName>
        <fullName evidence="2">Unnamed protein product</fullName>
    </submittedName>
</protein>
<feature type="compositionally biased region" description="Basic residues" evidence="1">
    <location>
        <begin position="88"/>
        <end position="97"/>
    </location>
</feature>
<proteinExistence type="predicted"/>
<accession>A0A9W7D0P2</accession>
<gene>
    <name evidence="2" type="ORF">Pfra01_002149500</name>
</gene>
<dbReference type="EMBL" id="BSXT01003092">
    <property type="protein sequence ID" value="GMF52473.1"/>
    <property type="molecule type" value="Genomic_DNA"/>
</dbReference>
<reference evidence="2" key="1">
    <citation type="submission" date="2023-04" db="EMBL/GenBank/DDBJ databases">
        <title>Phytophthora fragariaefolia NBRC 109709.</title>
        <authorList>
            <person name="Ichikawa N."/>
            <person name="Sato H."/>
            <person name="Tonouchi N."/>
        </authorList>
    </citation>
    <scope>NUCLEOTIDE SEQUENCE</scope>
    <source>
        <strain evidence="2">NBRC 109709</strain>
    </source>
</reference>
<feature type="region of interest" description="Disordered" evidence="1">
    <location>
        <begin position="80"/>
        <end position="106"/>
    </location>
</feature>
<sequence length="142" mass="15816">MYECAIVHVVVCTRMTAELEEMLALLGDTTESVTEVAQRPSASSDNAWEPFLQWGISDDVWTGITDDDIGDFGNADIATAQTQAQSSKRSKKRKKANPNKARDERRFELIELHDEVSGQARVPVQATAQHQELETEWGQPGQ</sequence>